<dbReference type="Proteomes" id="UP001627154">
    <property type="component" value="Unassembled WGS sequence"/>
</dbReference>
<organism evidence="1 2">
    <name type="scientific">Trichogramma kaykai</name>
    <dbReference type="NCBI Taxonomy" id="54128"/>
    <lineage>
        <taxon>Eukaryota</taxon>
        <taxon>Metazoa</taxon>
        <taxon>Ecdysozoa</taxon>
        <taxon>Arthropoda</taxon>
        <taxon>Hexapoda</taxon>
        <taxon>Insecta</taxon>
        <taxon>Pterygota</taxon>
        <taxon>Neoptera</taxon>
        <taxon>Endopterygota</taxon>
        <taxon>Hymenoptera</taxon>
        <taxon>Apocrita</taxon>
        <taxon>Proctotrupomorpha</taxon>
        <taxon>Chalcidoidea</taxon>
        <taxon>Trichogrammatidae</taxon>
        <taxon>Trichogramma</taxon>
    </lineage>
</organism>
<accession>A0ABD2XBS6</accession>
<sequence length="103" mass="11958">MYKIKLAPWQFVDLATFNTAGRNRFPPSVKPAELECKVDHMITSLRIVHKRYGDKVIADLEYADIGKKTMLLKELMVNQMLVMHQDFFPAFFLPKWTDGPGEK</sequence>
<dbReference type="AlphaFoldDB" id="A0ABD2XBS6"/>
<name>A0ABD2XBS6_9HYME</name>
<dbReference type="EMBL" id="JBJJXI010000032">
    <property type="protein sequence ID" value="KAL3402862.1"/>
    <property type="molecule type" value="Genomic_DNA"/>
</dbReference>
<reference evidence="1 2" key="1">
    <citation type="journal article" date="2024" name="bioRxiv">
        <title>A reference genome for Trichogramma kaykai: A tiny desert-dwelling parasitoid wasp with competing sex-ratio distorters.</title>
        <authorList>
            <person name="Culotta J."/>
            <person name="Lindsey A.R."/>
        </authorList>
    </citation>
    <scope>NUCLEOTIDE SEQUENCE [LARGE SCALE GENOMIC DNA]</scope>
    <source>
        <strain evidence="1 2">KSX58</strain>
    </source>
</reference>
<keyword evidence="2" id="KW-1185">Reference proteome</keyword>
<evidence type="ECO:0000313" key="2">
    <source>
        <dbReference type="Proteomes" id="UP001627154"/>
    </source>
</evidence>
<protein>
    <submittedName>
        <fullName evidence="1">Uncharacterized protein</fullName>
    </submittedName>
</protein>
<comment type="caution">
    <text evidence="1">The sequence shown here is derived from an EMBL/GenBank/DDBJ whole genome shotgun (WGS) entry which is preliminary data.</text>
</comment>
<proteinExistence type="predicted"/>
<gene>
    <name evidence="1" type="ORF">TKK_004031</name>
</gene>
<evidence type="ECO:0000313" key="1">
    <source>
        <dbReference type="EMBL" id="KAL3402862.1"/>
    </source>
</evidence>